<dbReference type="Proteomes" id="UP001445076">
    <property type="component" value="Unassembled WGS sequence"/>
</dbReference>
<evidence type="ECO:0000256" key="4">
    <source>
        <dbReference type="ARBA" id="ARBA00022475"/>
    </source>
</evidence>
<keyword evidence="6 12" id="KW-1133">Transmembrane helix</keyword>
<keyword evidence="3" id="KW-0813">Transport</keyword>
<sequence length="499" mass="53601">MATGIQLLASFVYMGICLYAPSLALSSVTSLPIWASVLLMGLICSFYITIGGVKAVVYADVVQTLLMFVGVLVVSVICCQQLGGPANVWTIAGQGGRLEFFNMDPSPFVRHTFWSTQIQGAYVALSMAGFNQPQFQRFISVRTLSLSQALCSLFALGLLLLWGTFYFSGLVAYAVYSDCDPFTSGRISKPDQIMPYLVTDKLNHLPGMSGLFVAAVYGGVLSSLSSHGNAIACVIWVDFLKDLPYFSNFSERRSTNIVKFLSTMTVMAAICIGLLVGELGTIFQVTNGLLNAIKGPLGGIFLVGICAPWVNKKGAAVGASLAFLFNIWLAIGKLARGGGNPEKMPLSTLGCPENVNHTLQDSLNDVLTDGLNDVLTSGLNDTVGFTFATAAVPVAEGSGHTVYDISYCYSGITGIINTFILSTFLSILTGPVAPHELEPELVNGTCYRVYERLWRRLVRNTNLESLSMAPTGKELQTDSLCKLQDHPSKSHPGERPADA</sequence>
<dbReference type="NCBIfam" id="TIGR00813">
    <property type="entry name" value="sss"/>
    <property type="match status" value="1"/>
</dbReference>
<evidence type="ECO:0000256" key="1">
    <source>
        <dbReference type="ARBA" id="ARBA00004651"/>
    </source>
</evidence>
<dbReference type="GO" id="GO:0015293">
    <property type="term" value="F:symporter activity"/>
    <property type="evidence" value="ECO:0007669"/>
    <property type="project" value="TreeGrafter"/>
</dbReference>
<proteinExistence type="inferred from homology"/>
<dbReference type="PANTHER" id="PTHR42985:SF40">
    <property type="entry name" value="LD47995P-RELATED"/>
    <property type="match status" value="1"/>
</dbReference>
<evidence type="ECO:0000256" key="2">
    <source>
        <dbReference type="ARBA" id="ARBA00006434"/>
    </source>
</evidence>
<evidence type="ECO:0000256" key="3">
    <source>
        <dbReference type="ARBA" id="ARBA00022448"/>
    </source>
</evidence>
<dbReference type="AlphaFoldDB" id="A0AAW0XHP9"/>
<evidence type="ECO:0000256" key="5">
    <source>
        <dbReference type="ARBA" id="ARBA00022692"/>
    </source>
</evidence>
<dbReference type="Gene3D" id="1.20.1730.10">
    <property type="entry name" value="Sodium/glucose cotransporter"/>
    <property type="match status" value="1"/>
</dbReference>
<evidence type="ECO:0000256" key="8">
    <source>
        <dbReference type="ARBA" id="ARBA00023065"/>
    </source>
</evidence>
<keyword evidence="14" id="KW-1185">Reference proteome</keyword>
<dbReference type="EMBL" id="JARKIK010000036">
    <property type="protein sequence ID" value="KAK8739503.1"/>
    <property type="molecule type" value="Genomic_DNA"/>
</dbReference>
<comment type="subcellular location">
    <subcellularLocation>
        <location evidence="1">Cell membrane</location>
        <topology evidence="1">Multi-pass membrane protein</topology>
    </subcellularLocation>
</comment>
<dbReference type="InterPro" id="IPR051163">
    <property type="entry name" value="Sodium:Solute_Symporter_SSF"/>
</dbReference>
<keyword evidence="9 12" id="KW-0472">Membrane</keyword>
<feature type="transmembrane region" description="Helical" evidence="12">
    <location>
        <begin position="153"/>
        <end position="176"/>
    </location>
</feature>
<dbReference type="GO" id="GO:0006814">
    <property type="term" value="P:sodium ion transport"/>
    <property type="evidence" value="ECO:0007669"/>
    <property type="project" value="UniProtKB-KW"/>
</dbReference>
<accession>A0AAW0XHP9</accession>
<gene>
    <name evidence="13" type="ORF">OTU49_003362</name>
</gene>
<keyword evidence="8" id="KW-0406">Ion transport</keyword>
<reference evidence="13 14" key="1">
    <citation type="journal article" date="2024" name="BMC Genomics">
        <title>Genome assembly of redclaw crayfish (Cherax quadricarinatus) provides insights into its immune adaptation and hypoxia tolerance.</title>
        <authorList>
            <person name="Liu Z."/>
            <person name="Zheng J."/>
            <person name="Li H."/>
            <person name="Fang K."/>
            <person name="Wang S."/>
            <person name="He J."/>
            <person name="Zhou D."/>
            <person name="Weng S."/>
            <person name="Chi M."/>
            <person name="Gu Z."/>
            <person name="He J."/>
            <person name="Li F."/>
            <person name="Wang M."/>
        </authorList>
    </citation>
    <scope>NUCLEOTIDE SEQUENCE [LARGE SCALE GENOMIC DNA]</scope>
    <source>
        <strain evidence="13">ZL_2023a</strain>
    </source>
</reference>
<evidence type="ECO:0000256" key="6">
    <source>
        <dbReference type="ARBA" id="ARBA00022989"/>
    </source>
</evidence>
<dbReference type="GO" id="GO:0005886">
    <property type="term" value="C:plasma membrane"/>
    <property type="evidence" value="ECO:0007669"/>
    <property type="project" value="UniProtKB-SubCell"/>
</dbReference>
<keyword evidence="4" id="KW-1003">Cell membrane</keyword>
<evidence type="ECO:0000256" key="10">
    <source>
        <dbReference type="ARBA" id="ARBA00023201"/>
    </source>
</evidence>
<feature type="transmembrane region" description="Helical" evidence="12">
    <location>
        <begin position="289"/>
        <end position="310"/>
    </location>
</feature>
<dbReference type="PROSITE" id="PS50283">
    <property type="entry name" value="NA_SOLUT_SYMP_3"/>
    <property type="match status" value="1"/>
</dbReference>
<feature type="transmembrane region" description="Helical" evidence="12">
    <location>
        <begin position="257"/>
        <end position="277"/>
    </location>
</feature>
<evidence type="ECO:0000256" key="12">
    <source>
        <dbReference type="SAM" id="Phobius"/>
    </source>
</evidence>
<comment type="similarity">
    <text evidence="2 11">Belongs to the sodium:solute symporter (SSF) (TC 2.A.21) family.</text>
</comment>
<keyword evidence="10" id="KW-0739">Sodium transport</keyword>
<evidence type="ECO:0000256" key="11">
    <source>
        <dbReference type="RuleBase" id="RU362091"/>
    </source>
</evidence>
<feature type="transmembrane region" description="Helical" evidence="12">
    <location>
        <begin position="7"/>
        <end position="25"/>
    </location>
</feature>
<name>A0AAW0XHP9_CHEQU</name>
<comment type="caution">
    <text evidence="13">The sequence shown here is derived from an EMBL/GenBank/DDBJ whole genome shotgun (WGS) entry which is preliminary data.</text>
</comment>
<feature type="transmembrane region" description="Helical" evidence="12">
    <location>
        <begin position="211"/>
        <end position="237"/>
    </location>
</feature>
<feature type="transmembrane region" description="Helical" evidence="12">
    <location>
        <begin position="65"/>
        <end position="83"/>
    </location>
</feature>
<evidence type="ECO:0000313" key="13">
    <source>
        <dbReference type="EMBL" id="KAK8739503.1"/>
    </source>
</evidence>
<dbReference type="InterPro" id="IPR038377">
    <property type="entry name" value="Na/Glc_symporter_sf"/>
</dbReference>
<evidence type="ECO:0000256" key="9">
    <source>
        <dbReference type="ARBA" id="ARBA00023136"/>
    </source>
</evidence>
<dbReference type="InterPro" id="IPR001734">
    <property type="entry name" value="Na/solute_symporter"/>
</dbReference>
<protein>
    <recommendedName>
        <fullName evidence="15">Sodium-coupled monocarboxylate transporter 1</fullName>
    </recommendedName>
</protein>
<dbReference type="Pfam" id="PF00474">
    <property type="entry name" value="SSF"/>
    <property type="match status" value="1"/>
</dbReference>
<evidence type="ECO:0008006" key="15">
    <source>
        <dbReference type="Google" id="ProtNLM"/>
    </source>
</evidence>
<organism evidence="13 14">
    <name type="scientific">Cherax quadricarinatus</name>
    <name type="common">Australian red claw crayfish</name>
    <dbReference type="NCBI Taxonomy" id="27406"/>
    <lineage>
        <taxon>Eukaryota</taxon>
        <taxon>Metazoa</taxon>
        <taxon>Ecdysozoa</taxon>
        <taxon>Arthropoda</taxon>
        <taxon>Crustacea</taxon>
        <taxon>Multicrustacea</taxon>
        <taxon>Malacostraca</taxon>
        <taxon>Eumalacostraca</taxon>
        <taxon>Eucarida</taxon>
        <taxon>Decapoda</taxon>
        <taxon>Pleocyemata</taxon>
        <taxon>Astacidea</taxon>
        <taxon>Parastacoidea</taxon>
        <taxon>Parastacidae</taxon>
        <taxon>Cherax</taxon>
    </lineage>
</organism>
<feature type="transmembrane region" description="Helical" evidence="12">
    <location>
        <begin position="31"/>
        <end position="53"/>
    </location>
</feature>
<evidence type="ECO:0000313" key="14">
    <source>
        <dbReference type="Proteomes" id="UP001445076"/>
    </source>
</evidence>
<keyword evidence="5 12" id="KW-0812">Transmembrane</keyword>
<evidence type="ECO:0000256" key="7">
    <source>
        <dbReference type="ARBA" id="ARBA00023053"/>
    </source>
</evidence>
<dbReference type="PANTHER" id="PTHR42985">
    <property type="entry name" value="SODIUM-COUPLED MONOCARBOXYLATE TRANSPORTER"/>
    <property type="match status" value="1"/>
</dbReference>
<feature type="transmembrane region" description="Helical" evidence="12">
    <location>
        <begin position="316"/>
        <end position="335"/>
    </location>
</feature>
<keyword evidence="7" id="KW-0915">Sodium</keyword>